<evidence type="ECO:0000313" key="2">
    <source>
        <dbReference type="EMBL" id="KNF01053.1"/>
    </source>
</evidence>
<feature type="compositionally biased region" description="Polar residues" evidence="1">
    <location>
        <begin position="1"/>
        <end position="16"/>
    </location>
</feature>
<sequence length="502" mass="56391">MSSNLQSISDLLKNSTNRPDQPQDDNHNPNQNPNPPAPNSQTTPAEQPGETPTTQTANPPKANPPRKARTTRATTTKQGKTPNATGLPGSEQSNPIPPTDVTAALDAENRTETGIHDDLIDGDEDDDDTPQIISVRNNPQDAATEQARRAKLALDKAVKAEDDGNEERADFFYAIYHSLLPPKSQPDRATTQRPSKTIDIDTIDRHPKLIDSSFASSVSQKRPQPDGVTTEVRNLKFKWGVSNTHTEGGFAPFFHKNISELKGYIPLTIFNKEWQARALAWNTENRSKVSGEEKGLRYWGLRVPSEYMMSFSDWTLNYVVFYETMRFAYMFVTLGEWILLHKANCDKILRKDGFMTALRYDIKVRTNAWQFKPTEDGEEYVSDFSKLKPETYEEAYGEARNNDELQFKTSNPYEIGGPREKWDATSGTRPSKTAQSTPDARLPQQTVPSTSQTRTQVIPTNPALPPKPNQPRNQRPGNGYQGNNFNPNYARGNGRQGGRHRE</sequence>
<feature type="region of interest" description="Disordered" evidence="1">
    <location>
        <begin position="1"/>
        <end position="104"/>
    </location>
</feature>
<organism evidence="2 3">
    <name type="scientific">Puccinia striiformis f. sp. tritici PST-78</name>
    <dbReference type="NCBI Taxonomy" id="1165861"/>
    <lineage>
        <taxon>Eukaryota</taxon>
        <taxon>Fungi</taxon>
        <taxon>Dikarya</taxon>
        <taxon>Basidiomycota</taxon>
        <taxon>Pucciniomycotina</taxon>
        <taxon>Pucciniomycetes</taxon>
        <taxon>Pucciniales</taxon>
        <taxon>Pucciniaceae</taxon>
        <taxon>Puccinia</taxon>
    </lineage>
</organism>
<accession>A0A0L0VP45</accession>
<protein>
    <submittedName>
        <fullName evidence="2">Uncharacterized protein</fullName>
    </submittedName>
</protein>
<evidence type="ECO:0000256" key="1">
    <source>
        <dbReference type="SAM" id="MobiDB-lite"/>
    </source>
</evidence>
<feature type="compositionally biased region" description="Polar residues" evidence="1">
    <location>
        <begin position="40"/>
        <end position="55"/>
    </location>
</feature>
<proteinExistence type="predicted"/>
<gene>
    <name evidence="2" type="ORF">PSTG_05684</name>
</gene>
<dbReference type="AlphaFoldDB" id="A0A0L0VP45"/>
<evidence type="ECO:0000313" key="3">
    <source>
        <dbReference type="Proteomes" id="UP000054564"/>
    </source>
</evidence>
<feature type="region of interest" description="Disordered" evidence="1">
    <location>
        <begin position="394"/>
        <end position="502"/>
    </location>
</feature>
<reference evidence="3" key="1">
    <citation type="submission" date="2014-03" db="EMBL/GenBank/DDBJ databases">
        <title>The Genome Sequence of Puccinia striiformis f. sp. tritici PST-78.</title>
        <authorList>
            <consortium name="The Broad Institute Genome Sequencing Platform"/>
            <person name="Cuomo C."/>
            <person name="Hulbert S."/>
            <person name="Chen X."/>
            <person name="Walker B."/>
            <person name="Young S.K."/>
            <person name="Zeng Q."/>
            <person name="Gargeya S."/>
            <person name="Fitzgerald M."/>
            <person name="Haas B."/>
            <person name="Abouelleil A."/>
            <person name="Alvarado L."/>
            <person name="Arachchi H.M."/>
            <person name="Berlin A.M."/>
            <person name="Chapman S.B."/>
            <person name="Goldberg J."/>
            <person name="Griggs A."/>
            <person name="Gujja S."/>
            <person name="Hansen M."/>
            <person name="Howarth C."/>
            <person name="Imamovic A."/>
            <person name="Larimer J."/>
            <person name="McCowan C."/>
            <person name="Montmayeur A."/>
            <person name="Murphy C."/>
            <person name="Neiman D."/>
            <person name="Pearson M."/>
            <person name="Priest M."/>
            <person name="Roberts A."/>
            <person name="Saif S."/>
            <person name="Shea T."/>
            <person name="Sisk P."/>
            <person name="Sykes S."/>
            <person name="Wortman J."/>
            <person name="Nusbaum C."/>
            <person name="Birren B."/>
        </authorList>
    </citation>
    <scope>NUCLEOTIDE SEQUENCE [LARGE SCALE GENOMIC DNA]</scope>
    <source>
        <strain evidence="3">race PST-78</strain>
    </source>
</reference>
<keyword evidence="3" id="KW-1185">Reference proteome</keyword>
<dbReference type="EMBL" id="AJIL01000032">
    <property type="protein sequence ID" value="KNF01053.1"/>
    <property type="molecule type" value="Genomic_DNA"/>
</dbReference>
<dbReference type="Proteomes" id="UP000054564">
    <property type="component" value="Unassembled WGS sequence"/>
</dbReference>
<comment type="caution">
    <text evidence="2">The sequence shown here is derived from an EMBL/GenBank/DDBJ whole genome shotgun (WGS) entry which is preliminary data.</text>
</comment>
<feature type="compositionally biased region" description="Polar residues" evidence="1">
    <location>
        <begin position="425"/>
        <end position="459"/>
    </location>
</feature>
<feature type="compositionally biased region" description="Low complexity" evidence="1">
    <location>
        <begin position="71"/>
        <end position="82"/>
    </location>
</feature>
<name>A0A0L0VP45_9BASI</name>